<dbReference type="eggNOG" id="ENOG502S2G6">
    <property type="taxonomic scope" value="Eukaryota"/>
</dbReference>
<dbReference type="AlphaFoldDB" id="A0A0L0FQ40"/>
<dbReference type="GO" id="GO:0003676">
    <property type="term" value="F:nucleic acid binding"/>
    <property type="evidence" value="ECO:0007669"/>
    <property type="project" value="InterPro"/>
</dbReference>
<dbReference type="RefSeq" id="XP_014151990.1">
    <property type="nucleotide sequence ID" value="XM_014296515.1"/>
</dbReference>
<name>A0A0L0FQ40_9EUKA</name>
<feature type="region of interest" description="Disordered" evidence="1">
    <location>
        <begin position="551"/>
        <end position="597"/>
    </location>
</feature>
<reference evidence="2 3" key="1">
    <citation type="submission" date="2011-02" db="EMBL/GenBank/DDBJ databases">
        <title>The Genome Sequence of Sphaeroforma arctica JP610.</title>
        <authorList>
            <consortium name="The Broad Institute Genome Sequencing Platform"/>
            <person name="Russ C."/>
            <person name="Cuomo C."/>
            <person name="Young S.K."/>
            <person name="Zeng Q."/>
            <person name="Gargeya S."/>
            <person name="Alvarado L."/>
            <person name="Berlin A."/>
            <person name="Chapman S.B."/>
            <person name="Chen Z."/>
            <person name="Freedman E."/>
            <person name="Gellesch M."/>
            <person name="Goldberg J."/>
            <person name="Griggs A."/>
            <person name="Gujja S."/>
            <person name="Heilman E."/>
            <person name="Heiman D."/>
            <person name="Howarth C."/>
            <person name="Mehta T."/>
            <person name="Neiman D."/>
            <person name="Pearson M."/>
            <person name="Roberts A."/>
            <person name="Saif S."/>
            <person name="Shea T."/>
            <person name="Shenoy N."/>
            <person name="Sisk P."/>
            <person name="Stolte C."/>
            <person name="Sykes S."/>
            <person name="White J."/>
            <person name="Yandava C."/>
            <person name="Burger G."/>
            <person name="Gray M.W."/>
            <person name="Holland P.W.H."/>
            <person name="King N."/>
            <person name="Lang F.B.F."/>
            <person name="Roger A.J."/>
            <person name="Ruiz-Trillo I."/>
            <person name="Haas B."/>
            <person name="Nusbaum C."/>
            <person name="Birren B."/>
        </authorList>
    </citation>
    <scope>NUCLEOTIDE SEQUENCE [LARGE SCALE GENOMIC DNA]</scope>
    <source>
        <strain evidence="2 3">JP610</strain>
    </source>
</reference>
<feature type="compositionally biased region" description="Polar residues" evidence="1">
    <location>
        <begin position="244"/>
        <end position="255"/>
    </location>
</feature>
<evidence type="ECO:0000313" key="3">
    <source>
        <dbReference type="Proteomes" id="UP000054560"/>
    </source>
</evidence>
<feature type="region of interest" description="Disordered" evidence="1">
    <location>
        <begin position="223"/>
        <end position="258"/>
    </location>
</feature>
<proteinExistence type="predicted"/>
<feature type="region of interest" description="Disordered" evidence="1">
    <location>
        <begin position="53"/>
        <end position="156"/>
    </location>
</feature>
<feature type="compositionally biased region" description="Basic and acidic residues" evidence="1">
    <location>
        <begin position="120"/>
        <end position="149"/>
    </location>
</feature>
<feature type="compositionally biased region" description="Basic and acidic residues" evidence="1">
    <location>
        <begin position="67"/>
        <end position="80"/>
    </location>
</feature>
<gene>
    <name evidence="2" type="ORF">SARC_09466</name>
</gene>
<dbReference type="GO" id="GO:0032259">
    <property type="term" value="P:methylation"/>
    <property type="evidence" value="ECO:0007669"/>
    <property type="project" value="InterPro"/>
</dbReference>
<sequence length="635" mass="68842">MDTSEVLRLLTHIAALTVEHYLQESRQKELSLQKHPVYLRHCIEPTCSTKSNSITAVQMTGPTKRPRNGDGDDEGHRNDTCVDPVLNKRRKVRVQTRGTGTQRHSCDERRSGSGVQSTEQVEKGDKLSGRTDQKAHDGADQDTAEKGTDEAGTVQTQGKKYLSKFERKKAKKQAQALQKKAQAATVQGQTGAIVDNEKGTGGAASAGGAGVTTAVEGADGRVTMKPAPRTKAPKKGATCKETQKTGQASTPHTLNTPPPMSAAAQRVLDSLMNGAESSVQTSPGSTNVARANVKGTLSDRLNPGHKYYDAHLKTQWKTFSKRDRARIVAVDKAQIAAHTQHTTDIHHPFPANSDDHCESPPEAYLHIEGVLGLVAEVKGCTRAQLRIYDPYYCAGAMAQHLGELGFTNVYNKCEDFYRVIAQGTVPEHDVVVTNPPYSGDHVDRLLQWVSGNGKPFLLLMPNYFCAKPYYAPALGGEDRVGAEMSYLCPRKRYNYWTPKGMREADKVQKQHTGAGGYRTSPFISFWYVNLLPVISRTDLFAWDRRQRRVDPTAHDTTTATAASASKGSHGKGATVKNRTPTPSNITTESAGDGESVVNGKGSVAATWTSVSTCSYAVVLCTGDTLPPAVQPRGSN</sequence>
<keyword evidence="3" id="KW-1185">Reference proteome</keyword>
<dbReference type="PANTHER" id="PTHR39444:SF3">
    <property type="entry name" value="SITE-SPECIFIC DNA-METHYLTRANSFERASE (ADENINE-SPECIFIC)"/>
    <property type="match status" value="1"/>
</dbReference>
<dbReference type="GO" id="GO:0008168">
    <property type="term" value="F:methyltransferase activity"/>
    <property type="evidence" value="ECO:0007669"/>
    <property type="project" value="InterPro"/>
</dbReference>
<accession>A0A0L0FQ40</accession>
<feature type="compositionally biased region" description="Polar residues" evidence="1">
    <location>
        <begin position="576"/>
        <end position="589"/>
    </location>
</feature>
<dbReference type="PROSITE" id="PS00092">
    <property type="entry name" value="N6_MTASE"/>
    <property type="match status" value="1"/>
</dbReference>
<organism evidence="2 3">
    <name type="scientific">Sphaeroforma arctica JP610</name>
    <dbReference type="NCBI Taxonomy" id="667725"/>
    <lineage>
        <taxon>Eukaryota</taxon>
        <taxon>Ichthyosporea</taxon>
        <taxon>Ichthyophonida</taxon>
        <taxon>Sphaeroforma</taxon>
    </lineage>
</organism>
<dbReference type="GeneID" id="25909970"/>
<dbReference type="InterPro" id="IPR002052">
    <property type="entry name" value="DNA_methylase_N6_adenine_CS"/>
</dbReference>
<evidence type="ECO:0000256" key="1">
    <source>
        <dbReference type="SAM" id="MobiDB-lite"/>
    </source>
</evidence>
<dbReference type="EMBL" id="KQ242560">
    <property type="protein sequence ID" value="KNC78088.1"/>
    <property type="molecule type" value="Genomic_DNA"/>
</dbReference>
<dbReference type="OrthoDB" id="203687at2759"/>
<feature type="compositionally biased region" description="Low complexity" evidence="1">
    <location>
        <begin position="554"/>
        <end position="574"/>
    </location>
</feature>
<dbReference type="PANTHER" id="PTHR39444">
    <property type="entry name" value="SITE-SPECIFIC DNA-METHYLTRANSFERASE (ADENINE-SPECIFIC)"/>
    <property type="match status" value="1"/>
</dbReference>
<evidence type="ECO:0000313" key="2">
    <source>
        <dbReference type="EMBL" id="KNC78088.1"/>
    </source>
</evidence>
<protein>
    <submittedName>
        <fullName evidence="2">Uncharacterized protein</fullName>
    </submittedName>
</protein>
<dbReference type="Proteomes" id="UP000054560">
    <property type="component" value="Unassembled WGS sequence"/>
</dbReference>